<reference evidence="2" key="1">
    <citation type="submission" date="2018-05" db="EMBL/GenBank/DDBJ databases">
        <title>Draft genome of Mucuna pruriens seed.</title>
        <authorList>
            <person name="Nnadi N.E."/>
            <person name="Vos R."/>
            <person name="Hasami M.H."/>
            <person name="Devisetty U.K."/>
            <person name="Aguiy J.C."/>
        </authorList>
    </citation>
    <scope>NUCLEOTIDE SEQUENCE [LARGE SCALE GENOMIC DNA]</scope>
    <source>
        <strain evidence="2">JCA_2017</strain>
    </source>
</reference>
<protein>
    <recommendedName>
        <fullName evidence="1">Retrovirus-related Pol polyprotein from transposon TNT 1-94-like beta-barrel domain-containing protein</fullName>
    </recommendedName>
</protein>
<feature type="non-terminal residue" evidence="2">
    <location>
        <position position="1"/>
    </location>
</feature>
<dbReference type="Proteomes" id="UP000257109">
    <property type="component" value="Unassembled WGS sequence"/>
</dbReference>
<dbReference type="OrthoDB" id="2015125at2759"/>
<dbReference type="AlphaFoldDB" id="A0A371HHQ5"/>
<dbReference type="InterPro" id="IPR054722">
    <property type="entry name" value="PolX-like_BBD"/>
</dbReference>
<gene>
    <name evidence="2" type="ORF">CR513_14226</name>
</gene>
<evidence type="ECO:0000313" key="2">
    <source>
        <dbReference type="EMBL" id="RDY02325.1"/>
    </source>
</evidence>
<dbReference type="Pfam" id="PF22936">
    <property type="entry name" value="Pol_BBD"/>
    <property type="match status" value="1"/>
</dbReference>
<evidence type="ECO:0000259" key="1">
    <source>
        <dbReference type="Pfam" id="PF22936"/>
    </source>
</evidence>
<proteinExistence type="predicted"/>
<organism evidence="2 3">
    <name type="scientific">Mucuna pruriens</name>
    <name type="common">Velvet bean</name>
    <name type="synonym">Dolichos pruriens</name>
    <dbReference type="NCBI Taxonomy" id="157652"/>
    <lineage>
        <taxon>Eukaryota</taxon>
        <taxon>Viridiplantae</taxon>
        <taxon>Streptophyta</taxon>
        <taxon>Embryophyta</taxon>
        <taxon>Tracheophyta</taxon>
        <taxon>Spermatophyta</taxon>
        <taxon>Magnoliopsida</taxon>
        <taxon>eudicotyledons</taxon>
        <taxon>Gunneridae</taxon>
        <taxon>Pentapetalae</taxon>
        <taxon>rosids</taxon>
        <taxon>fabids</taxon>
        <taxon>Fabales</taxon>
        <taxon>Fabaceae</taxon>
        <taxon>Papilionoideae</taxon>
        <taxon>50 kb inversion clade</taxon>
        <taxon>NPAAA clade</taxon>
        <taxon>indigoferoid/millettioid clade</taxon>
        <taxon>Phaseoleae</taxon>
        <taxon>Mucuna</taxon>
    </lineage>
</organism>
<name>A0A371HHQ5_MUCPR</name>
<dbReference type="EMBL" id="QJKJ01002558">
    <property type="protein sequence ID" value="RDY02325.1"/>
    <property type="molecule type" value="Genomic_DNA"/>
</dbReference>
<keyword evidence="3" id="KW-1185">Reference proteome</keyword>
<evidence type="ECO:0000313" key="3">
    <source>
        <dbReference type="Proteomes" id="UP000257109"/>
    </source>
</evidence>
<comment type="caution">
    <text evidence="2">The sequence shown here is derived from an EMBL/GenBank/DDBJ whole genome shotgun (WGS) entry which is preliminary data.</text>
</comment>
<accession>A0A371HHQ5</accession>
<feature type="domain" description="Retrovirus-related Pol polyprotein from transposon TNT 1-94-like beta-barrel" evidence="1">
    <location>
        <begin position="101"/>
        <end position="168"/>
    </location>
</feature>
<sequence length="185" mass="21018">KLENLKAKNYLFQAFDNSILETIVNKDTSKKIWNSMKQKYQESKDTSILSIDELQSSLLVHEQRMSNTVHEEHALKDIFSGNVQLSKKRPTIQKVKRIITCGKKKYFSELDENFSDSVKLGNNSNMVVNGKGNIRLDVNGVISIISGVFYVPELKNNLLSLGQLQEKGLNIINTNNVKLIILRHA</sequence>